<dbReference type="SUPFAM" id="SSF69572">
    <property type="entry name" value="Activating enzymes of the ubiquitin-like proteins"/>
    <property type="match status" value="1"/>
</dbReference>
<keyword evidence="5" id="KW-0812">Transmembrane</keyword>
<protein>
    <submittedName>
        <fullName evidence="8">Uncharacterized protein</fullName>
    </submittedName>
</protein>
<evidence type="ECO:0000313" key="8">
    <source>
        <dbReference type="EMBL" id="KAK3019428.1"/>
    </source>
</evidence>
<feature type="domain" description="Ubiquitin-activating enzyme SCCH" evidence="7">
    <location>
        <begin position="187"/>
        <end position="222"/>
    </location>
</feature>
<evidence type="ECO:0000256" key="4">
    <source>
        <dbReference type="SAM" id="MobiDB-lite"/>
    </source>
</evidence>
<reference evidence="8" key="1">
    <citation type="submission" date="2022-12" db="EMBL/GenBank/DDBJ databases">
        <title>Draft genome assemblies for two species of Escallonia (Escalloniales).</title>
        <authorList>
            <person name="Chanderbali A."/>
            <person name="Dervinis C."/>
            <person name="Anghel I."/>
            <person name="Soltis D."/>
            <person name="Soltis P."/>
            <person name="Zapata F."/>
        </authorList>
    </citation>
    <scope>NUCLEOTIDE SEQUENCE</scope>
    <source>
        <strain evidence="8">UCBG64.0493</strain>
        <tissue evidence="8">Leaf</tissue>
    </source>
</reference>
<name>A0AA88W4B4_9ASTE</name>
<keyword evidence="3" id="KW-0436">Ligase</keyword>
<dbReference type="InterPro" id="IPR042063">
    <property type="entry name" value="Ubi_acti_E1_SCCH"/>
</dbReference>
<comment type="pathway">
    <text evidence="1">Protein modification; protein ubiquitination.</text>
</comment>
<evidence type="ECO:0000259" key="6">
    <source>
        <dbReference type="Pfam" id="PF00899"/>
    </source>
</evidence>
<comment type="caution">
    <text evidence="8">The sequence shown here is derived from an EMBL/GenBank/DDBJ whole genome shotgun (WGS) entry which is preliminary data.</text>
</comment>
<feature type="domain" description="THIF-type NAD/FAD binding fold" evidence="6">
    <location>
        <begin position="25"/>
        <end position="78"/>
    </location>
</feature>
<dbReference type="InterPro" id="IPR000594">
    <property type="entry name" value="ThiF_NAD_FAD-bd"/>
</dbReference>
<evidence type="ECO:0000256" key="1">
    <source>
        <dbReference type="ARBA" id="ARBA00004906"/>
    </source>
</evidence>
<dbReference type="PANTHER" id="PTHR10953:SF4">
    <property type="entry name" value="UBIQUITIN-ACTIVATING ENZYME E1 C-TERMINAL DOMAIN-CONTAINING PROTEIN"/>
    <property type="match status" value="1"/>
</dbReference>
<dbReference type="PANTHER" id="PTHR10953">
    <property type="entry name" value="UBIQUITIN-ACTIVATING ENZYME E1"/>
    <property type="match status" value="1"/>
</dbReference>
<dbReference type="Pfam" id="PF10585">
    <property type="entry name" value="UBA_E1_SCCH"/>
    <property type="match status" value="2"/>
</dbReference>
<accession>A0AA88W4B4</accession>
<gene>
    <name evidence="8" type="ORF">RJ639_004146</name>
</gene>
<dbReference type="Pfam" id="PF00899">
    <property type="entry name" value="ThiF"/>
    <property type="match status" value="1"/>
</dbReference>
<dbReference type="InterPro" id="IPR042449">
    <property type="entry name" value="Ub-E1_IAD_1"/>
</dbReference>
<dbReference type="EMBL" id="JAVXUP010000876">
    <property type="protein sequence ID" value="KAK3019428.1"/>
    <property type="molecule type" value="Genomic_DNA"/>
</dbReference>
<evidence type="ECO:0000256" key="2">
    <source>
        <dbReference type="ARBA" id="ARBA00005673"/>
    </source>
</evidence>
<dbReference type="GO" id="GO:0004839">
    <property type="term" value="F:ubiquitin activating enzyme activity"/>
    <property type="evidence" value="ECO:0007669"/>
    <property type="project" value="TreeGrafter"/>
</dbReference>
<keyword evidence="5" id="KW-0472">Membrane</keyword>
<comment type="similarity">
    <text evidence="2">Belongs to the ubiquitin-activating E1 family.</text>
</comment>
<feature type="domain" description="Ubiquitin-activating enzyme SCCH" evidence="7">
    <location>
        <begin position="132"/>
        <end position="185"/>
    </location>
</feature>
<sequence>MLGSVASLPTEPLDPDDVKPLNSQYDAQASVFGSKLQKKLEDAKVLMVGSGALGCEPSKNVALMGVSLGDGGKQTVTDDNAKSTVAAAAASMINPHLHIEVLQNLASPETENMFDDTFSKNLGVVINALDNYPFWSAPKRSPHPLQFSADDPSRHQLVMAASILRAEAFGILTPDWVKSLKQLADAVNKDDDTNYHTDLIAGFANTRARNYIIQEVDKLKAKIIAGGIISAIATSTALAMGLVFVELYKTSKCRVIIEPPLCPLKRPLQRSKSVITLLRYDKGQPQSLLSPAYGLDHWRPLNTFSLIEVYYVYSGNIVWDGFQYGSICCEVSKPPIWEALVEDMKCWLKSMMEMLGRDELINTLKLNGDQGDGSGDGSRVQGYPPLFNAQGILGDIIPNELASIHGVEKEIQDLDFGISSLPCN</sequence>
<dbReference type="GO" id="GO:0005737">
    <property type="term" value="C:cytoplasm"/>
    <property type="evidence" value="ECO:0007669"/>
    <property type="project" value="TreeGrafter"/>
</dbReference>
<evidence type="ECO:0000256" key="5">
    <source>
        <dbReference type="SAM" id="Phobius"/>
    </source>
</evidence>
<dbReference type="GO" id="GO:0005634">
    <property type="term" value="C:nucleus"/>
    <property type="evidence" value="ECO:0007669"/>
    <property type="project" value="TreeGrafter"/>
</dbReference>
<evidence type="ECO:0000259" key="7">
    <source>
        <dbReference type="Pfam" id="PF10585"/>
    </source>
</evidence>
<dbReference type="InterPro" id="IPR045886">
    <property type="entry name" value="ThiF/MoeB/HesA"/>
</dbReference>
<dbReference type="Gene3D" id="3.50.50.80">
    <property type="entry name" value="Ubiquitin-activating enzyme E1, inactive adenylation domain, subdomain 1"/>
    <property type="match status" value="1"/>
</dbReference>
<dbReference type="InterPro" id="IPR019572">
    <property type="entry name" value="UBA_E1_SCCH"/>
</dbReference>
<feature type="region of interest" description="Disordered" evidence="4">
    <location>
        <begin position="1"/>
        <end position="21"/>
    </location>
</feature>
<dbReference type="Gene3D" id="1.10.10.2660">
    <property type="entry name" value="Ubiquitin-activating enzyme E1, SCCH domain"/>
    <property type="match status" value="2"/>
</dbReference>
<dbReference type="AlphaFoldDB" id="A0AA88W4B4"/>
<organism evidence="8 9">
    <name type="scientific">Escallonia herrerae</name>
    <dbReference type="NCBI Taxonomy" id="1293975"/>
    <lineage>
        <taxon>Eukaryota</taxon>
        <taxon>Viridiplantae</taxon>
        <taxon>Streptophyta</taxon>
        <taxon>Embryophyta</taxon>
        <taxon>Tracheophyta</taxon>
        <taxon>Spermatophyta</taxon>
        <taxon>Magnoliopsida</taxon>
        <taxon>eudicotyledons</taxon>
        <taxon>Gunneridae</taxon>
        <taxon>Pentapetalae</taxon>
        <taxon>asterids</taxon>
        <taxon>campanulids</taxon>
        <taxon>Escalloniales</taxon>
        <taxon>Escalloniaceae</taxon>
        <taxon>Escallonia</taxon>
    </lineage>
</organism>
<keyword evidence="5" id="KW-1133">Transmembrane helix</keyword>
<dbReference type="InterPro" id="IPR035985">
    <property type="entry name" value="Ubiquitin-activating_enz"/>
</dbReference>
<evidence type="ECO:0000256" key="3">
    <source>
        <dbReference type="ARBA" id="ARBA00022598"/>
    </source>
</evidence>
<feature type="transmembrane region" description="Helical" evidence="5">
    <location>
        <begin position="223"/>
        <end position="245"/>
    </location>
</feature>
<evidence type="ECO:0000313" key="9">
    <source>
        <dbReference type="Proteomes" id="UP001188597"/>
    </source>
</evidence>
<keyword evidence="9" id="KW-1185">Reference proteome</keyword>
<proteinExistence type="inferred from homology"/>
<dbReference type="GO" id="GO:0006511">
    <property type="term" value="P:ubiquitin-dependent protein catabolic process"/>
    <property type="evidence" value="ECO:0007669"/>
    <property type="project" value="TreeGrafter"/>
</dbReference>
<dbReference type="GO" id="GO:0006974">
    <property type="term" value="P:DNA damage response"/>
    <property type="evidence" value="ECO:0007669"/>
    <property type="project" value="TreeGrafter"/>
</dbReference>
<dbReference type="Proteomes" id="UP001188597">
    <property type="component" value="Unassembled WGS sequence"/>
</dbReference>